<evidence type="ECO:0000256" key="1">
    <source>
        <dbReference type="ARBA" id="ARBA00022723"/>
    </source>
</evidence>
<evidence type="ECO:0000256" key="4">
    <source>
        <dbReference type="ARBA" id="ARBA00022837"/>
    </source>
</evidence>
<evidence type="ECO:0000256" key="3">
    <source>
        <dbReference type="ARBA" id="ARBA00022737"/>
    </source>
</evidence>
<dbReference type="Proteomes" id="UP001145742">
    <property type="component" value="Unassembled WGS sequence"/>
</dbReference>
<feature type="compositionally biased region" description="Low complexity" evidence="5">
    <location>
        <begin position="234"/>
        <end position="244"/>
    </location>
</feature>
<proteinExistence type="predicted"/>
<evidence type="ECO:0000313" key="8">
    <source>
        <dbReference type="Proteomes" id="UP001145742"/>
    </source>
</evidence>
<dbReference type="PANTHER" id="PTHR23104:SF15">
    <property type="entry name" value="CELL GROWTH REGULATOR WITH EF HAND DOMAIN PROTEIN 1"/>
    <property type="match status" value="1"/>
</dbReference>
<evidence type="ECO:0000256" key="5">
    <source>
        <dbReference type="SAM" id="MobiDB-lite"/>
    </source>
</evidence>
<keyword evidence="8" id="KW-1185">Reference proteome</keyword>
<dbReference type="SUPFAM" id="SSF47473">
    <property type="entry name" value="EF-hand"/>
    <property type="match status" value="1"/>
</dbReference>
<organism evidence="7 8">
    <name type="scientific">Willisornis vidua</name>
    <name type="common">Xingu scale-backed antbird</name>
    <dbReference type="NCBI Taxonomy" id="1566151"/>
    <lineage>
        <taxon>Eukaryota</taxon>
        <taxon>Metazoa</taxon>
        <taxon>Chordata</taxon>
        <taxon>Craniata</taxon>
        <taxon>Vertebrata</taxon>
        <taxon>Euteleostomi</taxon>
        <taxon>Archelosauria</taxon>
        <taxon>Archosauria</taxon>
        <taxon>Dinosauria</taxon>
        <taxon>Saurischia</taxon>
        <taxon>Theropoda</taxon>
        <taxon>Coelurosauria</taxon>
        <taxon>Aves</taxon>
        <taxon>Neognathae</taxon>
        <taxon>Neoaves</taxon>
        <taxon>Telluraves</taxon>
        <taxon>Australaves</taxon>
        <taxon>Passeriformes</taxon>
        <taxon>Thamnophilidae</taxon>
        <taxon>Willisornis</taxon>
    </lineage>
</organism>
<dbReference type="PANTHER" id="PTHR23104">
    <property type="entry name" value="MULTIPLE COAGULATION FACTOR DEFICIENCY PROTEIN 2 NEURAL STEM CELL DERIVED NEURONAL SURVIVAL PROTEIN"/>
    <property type="match status" value="1"/>
</dbReference>
<sequence>MRSKPVTLTLLLLLLLGPAGRAAPRAGGHRPEPSAATIPDVYPDPLSPESLALPLLQRAVQSLGLPGQDVEAMTREQALLYLVVLHDHDRSGRLDGLELLQLLGTVLAQAGGHPDPDTVAVLVDRALARQDLNGDGLLDPHELLDPPKLLSPERDQGPLGQSLPKPQAGLGAVPEEGTEMARGNLGLSSPEQAAPVPGAAQAGAAEDADREEDENSKVESPNVEAMEAEEAPEAEASPTSATEEAAPEDEAPHTYSTEEEAPEGEAAPAWRDSEEG</sequence>
<feature type="compositionally biased region" description="Basic and acidic residues" evidence="5">
    <location>
        <begin position="138"/>
        <end position="156"/>
    </location>
</feature>
<comment type="caution">
    <text evidence="7">The sequence shown here is derived from an EMBL/GenBank/DDBJ whole genome shotgun (WGS) entry which is preliminary data.</text>
</comment>
<gene>
    <name evidence="7" type="primary">CGREF1</name>
    <name evidence="7" type="ORF">WISP_02400</name>
</gene>
<feature type="region of interest" description="Disordered" evidence="5">
    <location>
        <begin position="133"/>
        <end position="276"/>
    </location>
</feature>
<keyword evidence="4" id="KW-0106">Calcium</keyword>
<keyword evidence="1" id="KW-0479">Metal-binding</keyword>
<reference evidence="7" key="1">
    <citation type="submission" date="2019-10" db="EMBL/GenBank/DDBJ databases">
        <authorList>
            <person name="Soares A.E.R."/>
            <person name="Aleixo A."/>
            <person name="Schneider P."/>
            <person name="Miyaki C.Y."/>
            <person name="Schneider M.P."/>
            <person name="Mello C."/>
            <person name="Vasconcelos A.T.R."/>
        </authorList>
    </citation>
    <scope>NUCLEOTIDE SEQUENCE</scope>
    <source>
        <tissue evidence="7">Muscle</tissue>
    </source>
</reference>
<keyword evidence="2 6" id="KW-0732">Signal</keyword>
<evidence type="ECO:0000256" key="6">
    <source>
        <dbReference type="SAM" id="SignalP"/>
    </source>
</evidence>
<name>A0ABQ9DTZ1_9PASS</name>
<evidence type="ECO:0000313" key="7">
    <source>
        <dbReference type="EMBL" id="KAJ7427977.1"/>
    </source>
</evidence>
<dbReference type="InterPro" id="IPR011992">
    <property type="entry name" value="EF-hand-dom_pair"/>
</dbReference>
<feature type="signal peptide" evidence="6">
    <location>
        <begin position="1"/>
        <end position="22"/>
    </location>
</feature>
<dbReference type="EMBL" id="WHWB01031766">
    <property type="protein sequence ID" value="KAJ7427977.1"/>
    <property type="molecule type" value="Genomic_DNA"/>
</dbReference>
<protein>
    <submittedName>
        <fullName evidence="7">Cell growth regulator with EF-hand domain 1</fullName>
    </submittedName>
</protein>
<keyword evidence="3" id="KW-0677">Repeat</keyword>
<feature type="compositionally biased region" description="Low complexity" evidence="5">
    <location>
        <begin position="190"/>
        <end position="205"/>
    </location>
</feature>
<dbReference type="Gene3D" id="1.10.238.10">
    <property type="entry name" value="EF-hand"/>
    <property type="match status" value="1"/>
</dbReference>
<accession>A0ABQ9DTZ1</accession>
<dbReference type="InterPro" id="IPR018247">
    <property type="entry name" value="EF_Hand_1_Ca_BS"/>
</dbReference>
<dbReference type="InterPro" id="IPR052110">
    <property type="entry name" value="MCFD2-like"/>
</dbReference>
<dbReference type="PROSITE" id="PS00018">
    <property type="entry name" value="EF_HAND_1"/>
    <property type="match status" value="2"/>
</dbReference>
<evidence type="ECO:0000256" key="2">
    <source>
        <dbReference type="ARBA" id="ARBA00022729"/>
    </source>
</evidence>
<feature type="chain" id="PRO_5047088281" evidence="6">
    <location>
        <begin position="23"/>
        <end position="276"/>
    </location>
</feature>